<organism evidence="7 8">
    <name type="scientific">Papiliotrema laurentii</name>
    <name type="common">Cryptococcus laurentii</name>
    <dbReference type="NCBI Taxonomy" id="5418"/>
    <lineage>
        <taxon>Eukaryota</taxon>
        <taxon>Fungi</taxon>
        <taxon>Dikarya</taxon>
        <taxon>Basidiomycota</taxon>
        <taxon>Agaricomycotina</taxon>
        <taxon>Tremellomycetes</taxon>
        <taxon>Tremellales</taxon>
        <taxon>Rhynchogastremaceae</taxon>
        <taxon>Papiliotrema</taxon>
    </lineage>
</organism>
<evidence type="ECO:0000256" key="5">
    <source>
        <dbReference type="RuleBase" id="RU004379"/>
    </source>
</evidence>
<accession>A0AAD9CVF9</accession>
<dbReference type="Proteomes" id="UP001182556">
    <property type="component" value="Unassembled WGS sequence"/>
</dbReference>
<feature type="transmembrane region" description="Helical" evidence="5">
    <location>
        <begin position="140"/>
        <end position="161"/>
    </location>
</feature>
<keyword evidence="4 5" id="KW-0472">Membrane</keyword>
<dbReference type="CDD" id="cd10429">
    <property type="entry name" value="GAAP_like"/>
    <property type="match status" value="1"/>
</dbReference>
<sequence length="283" mass="31143">MSLPPQYRDEPASPTPASKPKGYGTTPLNHDGADAPLFGQSSSQANAWTHSPGADDDLPDDFKVGVAVIDCDAVIRLAFIRKVYSILFVQLLATTLVSLALSLPAAADFMHEHAWIIWIPMLGSFASLFGVYWKRHQHPANLILLGLFTLFEAMLVGTVVSYYESRIVLQALFITLGIFVGLTLFTFQTKFDFSSFAPFLFAGLMGVLTVSLVQIFLPFNANVDLAIAGFSVLLFSGFILYDTQQIMKRYSVDEAIIGAMALYLDAINLFLSVLRVLNNSENR</sequence>
<evidence type="ECO:0000256" key="6">
    <source>
        <dbReference type="SAM" id="MobiDB-lite"/>
    </source>
</evidence>
<name>A0AAD9CVF9_PAPLA</name>
<proteinExistence type="inferred from homology"/>
<dbReference type="EMBL" id="JAODAN010000009">
    <property type="protein sequence ID" value="KAK1922265.1"/>
    <property type="molecule type" value="Genomic_DNA"/>
</dbReference>
<keyword evidence="3 5" id="KW-1133">Transmembrane helix</keyword>
<protein>
    <submittedName>
        <fullName evidence="7">Inhibitor of apoptosis-promoting Bax1-domain-containing protein</fullName>
    </submittedName>
</protein>
<dbReference type="Pfam" id="PF01027">
    <property type="entry name" value="Bax1-I"/>
    <property type="match status" value="1"/>
</dbReference>
<comment type="similarity">
    <text evidence="5">Belongs to the BI1 family.</text>
</comment>
<reference evidence="7" key="1">
    <citation type="submission" date="2023-02" db="EMBL/GenBank/DDBJ databases">
        <title>Identification and recombinant expression of a fungal hydrolase from Papiliotrema laurentii that hydrolyzes apple cutin and clears colloidal polyester polyurethane.</title>
        <authorList>
            <consortium name="DOE Joint Genome Institute"/>
            <person name="Roman V.A."/>
            <person name="Bojanowski C."/>
            <person name="Crable B.R."/>
            <person name="Wagner D.N."/>
            <person name="Hung C.S."/>
            <person name="Nadeau L.J."/>
            <person name="Schratz L."/>
            <person name="Haridas S."/>
            <person name="Pangilinan J."/>
            <person name="Lipzen A."/>
            <person name="Na H."/>
            <person name="Yan M."/>
            <person name="Ng V."/>
            <person name="Grigoriev I.V."/>
            <person name="Spatafora J.W."/>
            <person name="Barlow D."/>
            <person name="Biffinger J."/>
            <person name="Kelley-Loughnane N."/>
            <person name="Varaljay V.A."/>
            <person name="Crookes-Goodson W.J."/>
        </authorList>
    </citation>
    <scope>NUCLEOTIDE SEQUENCE</scope>
    <source>
        <strain evidence="7">5307AH</strain>
    </source>
</reference>
<dbReference type="PANTHER" id="PTHR23291:SF50">
    <property type="entry name" value="PROTEIN LIFEGUARD 4"/>
    <property type="match status" value="1"/>
</dbReference>
<evidence type="ECO:0000256" key="4">
    <source>
        <dbReference type="ARBA" id="ARBA00023136"/>
    </source>
</evidence>
<feature type="transmembrane region" description="Helical" evidence="5">
    <location>
        <begin position="255"/>
        <end position="277"/>
    </location>
</feature>
<dbReference type="GO" id="GO:0016020">
    <property type="term" value="C:membrane"/>
    <property type="evidence" value="ECO:0007669"/>
    <property type="project" value="UniProtKB-SubCell"/>
</dbReference>
<evidence type="ECO:0000313" key="8">
    <source>
        <dbReference type="Proteomes" id="UP001182556"/>
    </source>
</evidence>
<dbReference type="PANTHER" id="PTHR23291">
    <property type="entry name" value="BAX INHIBITOR-RELATED"/>
    <property type="match status" value="1"/>
</dbReference>
<evidence type="ECO:0000313" key="7">
    <source>
        <dbReference type="EMBL" id="KAK1922265.1"/>
    </source>
</evidence>
<keyword evidence="8" id="KW-1185">Reference proteome</keyword>
<feature type="region of interest" description="Disordered" evidence="6">
    <location>
        <begin position="1"/>
        <end position="38"/>
    </location>
</feature>
<feature type="transmembrane region" description="Helical" evidence="5">
    <location>
        <begin position="115"/>
        <end position="133"/>
    </location>
</feature>
<feature type="transmembrane region" description="Helical" evidence="5">
    <location>
        <begin position="199"/>
        <end position="219"/>
    </location>
</feature>
<feature type="transmembrane region" description="Helical" evidence="5">
    <location>
        <begin position="83"/>
        <end position="103"/>
    </location>
</feature>
<feature type="transmembrane region" description="Helical" evidence="5">
    <location>
        <begin position="167"/>
        <end position="187"/>
    </location>
</feature>
<evidence type="ECO:0000256" key="1">
    <source>
        <dbReference type="ARBA" id="ARBA00004141"/>
    </source>
</evidence>
<feature type="transmembrane region" description="Helical" evidence="5">
    <location>
        <begin position="225"/>
        <end position="243"/>
    </location>
</feature>
<evidence type="ECO:0000256" key="3">
    <source>
        <dbReference type="ARBA" id="ARBA00022989"/>
    </source>
</evidence>
<dbReference type="AlphaFoldDB" id="A0AAD9CVF9"/>
<gene>
    <name evidence="7" type="ORF">DB88DRAFT_497716</name>
</gene>
<comment type="caution">
    <text evidence="7">The sequence shown here is derived from an EMBL/GenBank/DDBJ whole genome shotgun (WGS) entry which is preliminary data.</text>
</comment>
<evidence type="ECO:0000256" key="2">
    <source>
        <dbReference type="ARBA" id="ARBA00022692"/>
    </source>
</evidence>
<keyword evidence="2 5" id="KW-0812">Transmembrane</keyword>
<comment type="subcellular location">
    <subcellularLocation>
        <location evidence="1">Membrane</location>
        <topology evidence="1">Multi-pass membrane protein</topology>
    </subcellularLocation>
</comment>
<dbReference type="InterPro" id="IPR006214">
    <property type="entry name" value="Bax_inhibitor_1-related"/>
</dbReference>